<protein>
    <submittedName>
        <fullName evidence="1">Uncharacterized protein</fullName>
    </submittedName>
</protein>
<feature type="non-terminal residue" evidence="1">
    <location>
        <position position="1"/>
    </location>
</feature>
<name>A0A371HTZ1_MUCPR</name>
<dbReference type="EMBL" id="QJKJ01001717">
    <property type="protein sequence ID" value="RDY06256.1"/>
    <property type="molecule type" value="Genomic_DNA"/>
</dbReference>
<dbReference type="OrthoDB" id="1436751at2759"/>
<dbReference type="AlphaFoldDB" id="A0A371HTZ1"/>
<sequence>MASYKGFKSRFVKIQASKASHFCIDPRPLPLYWREPPKFKGLARSQLSLEAKVDLQILDSLPRGMLKK</sequence>
<comment type="caution">
    <text evidence="1">The sequence shown here is derived from an EMBL/GenBank/DDBJ whole genome shotgun (WGS) entry which is preliminary data.</text>
</comment>
<keyword evidence="2" id="KW-1185">Reference proteome</keyword>
<proteinExistence type="predicted"/>
<evidence type="ECO:0000313" key="2">
    <source>
        <dbReference type="Proteomes" id="UP000257109"/>
    </source>
</evidence>
<evidence type="ECO:0000313" key="1">
    <source>
        <dbReference type="EMBL" id="RDY06256.1"/>
    </source>
</evidence>
<accession>A0A371HTZ1</accession>
<organism evidence="1 2">
    <name type="scientific">Mucuna pruriens</name>
    <name type="common">Velvet bean</name>
    <name type="synonym">Dolichos pruriens</name>
    <dbReference type="NCBI Taxonomy" id="157652"/>
    <lineage>
        <taxon>Eukaryota</taxon>
        <taxon>Viridiplantae</taxon>
        <taxon>Streptophyta</taxon>
        <taxon>Embryophyta</taxon>
        <taxon>Tracheophyta</taxon>
        <taxon>Spermatophyta</taxon>
        <taxon>Magnoliopsida</taxon>
        <taxon>eudicotyledons</taxon>
        <taxon>Gunneridae</taxon>
        <taxon>Pentapetalae</taxon>
        <taxon>rosids</taxon>
        <taxon>fabids</taxon>
        <taxon>Fabales</taxon>
        <taxon>Fabaceae</taxon>
        <taxon>Papilionoideae</taxon>
        <taxon>50 kb inversion clade</taxon>
        <taxon>NPAAA clade</taxon>
        <taxon>indigoferoid/millettioid clade</taxon>
        <taxon>Phaseoleae</taxon>
        <taxon>Mucuna</taxon>
    </lineage>
</organism>
<gene>
    <name evidence="1" type="ORF">CR513_09781</name>
</gene>
<reference evidence="1" key="1">
    <citation type="submission" date="2018-05" db="EMBL/GenBank/DDBJ databases">
        <title>Draft genome of Mucuna pruriens seed.</title>
        <authorList>
            <person name="Nnadi N.E."/>
            <person name="Vos R."/>
            <person name="Hasami M.H."/>
            <person name="Devisetty U.K."/>
            <person name="Aguiy J.C."/>
        </authorList>
    </citation>
    <scope>NUCLEOTIDE SEQUENCE [LARGE SCALE GENOMIC DNA]</scope>
    <source>
        <strain evidence="1">JCA_2017</strain>
    </source>
</reference>
<dbReference type="Proteomes" id="UP000257109">
    <property type="component" value="Unassembled WGS sequence"/>
</dbReference>